<evidence type="ECO:0000256" key="7">
    <source>
        <dbReference type="SAM" id="Phobius"/>
    </source>
</evidence>
<keyword evidence="2" id="KW-1003">Cell membrane</keyword>
<dbReference type="InterPro" id="IPR007168">
    <property type="entry name" value="Phageshock_PspC_N"/>
</dbReference>
<feature type="region of interest" description="Disordered" evidence="6">
    <location>
        <begin position="144"/>
        <end position="187"/>
    </location>
</feature>
<accession>A0A344TPU1</accession>
<evidence type="ECO:0000256" key="1">
    <source>
        <dbReference type="ARBA" id="ARBA00004162"/>
    </source>
</evidence>
<evidence type="ECO:0000259" key="8">
    <source>
        <dbReference type="Pfam" id="PF04024"/>
    </source>
</evidence>
<organism evidence="9 10">
    <name type="scientific">Runella rosea</name>
    <dbReference type="NCBI Taxonomy" id="2259595"/>
    <lineage>
        <taxon>Bacteria</taxon>
        <taxon>Pseudomonadati</taxon>
        <taxon>Bacteroidota</taxon>
        <taxon>Cytophagia</taxon>
        <taxon>Cytophagales</taxon>
        <taxon>Spirosomataceae</taxon>
        <taxon>Runella</taxon>
    </lineage>
</organism>
<dbReference type="KEGG" id="run:DR864_24470"/>
<evidence type="ECO:0000256" key="3">
    <source>
        <dbReference type="ARBA" id="ARBA00022692"/>
    </source>
</evidence>
<feature type="compositionally biased region" description="Polar residues" evidence="6">
    <location>
        <begin position="144"/>
        <end position="159"/>
    </location>
</feature>
<feature type="transmembrane region" description="Helical" evidence="7">
    <location>
        <begin position="35"/>
        <end position="60"/>
    </location>
</feature>
<dbReference type="PANTHER" id="PTHR33885">
    <property type="entry name" value="PHAGE SHOCK PROTEIN C"/>
    <property type="match status" value="1"/>
</dbReference>
<evidence type="ECO:0000256" key="4">
    <source>
        <dbReference type="ARBA" id="ARBA00022989"/>
    </source>
</evidence>
<dbReference type="OrthoDB" id="5772680at2"/>
<dbReference type="GO" id="GO:0005886">
    <property type="term" value="C:plasma membrane"/>
    <property type="evidence" value="ECO:0007669"/>
    <property type="project" value="UniProtKB-SubCell"/>
</dbReference>
<proteinExistence type="predicted"/>
<evidence type="ECO:0000313" key="9">
    <source>
        <dbReference type="EMBL" id="AXE20662.1"/>
    </source>
</evidence>
<feature type="transmembrane region" description="Helical" evidence="7">
    <location>
        <begin position="118"/>
        <end position="136"/>
    </location>
</feature>
<gene>
    <name evidence="9" type="ORF">DR864_24470</name>
</gene>
<evidence type="ECO:0000256" key="6">
    <source>
        <dbReference type="SAM" id="MobiDB-lite"/>
    </source>
</evidence>
<evidence type="ECO:0000256" key="5">
    <source>
        <dbReference type="ARBA" id="ARBA00023136"/>
    </source>
</evidence>
<keyword evidence="5 7" id="KW-0472">Membrane</keyword>
<keyword evidence="4 7" id="KW-1133">Transmembrane helix</keyword>
<feature type="transmembrane region" description="Helical" evidence="7">
    <location>
        <begin position="92"/>
        <end position="111"/>
    </location>
</feature>
<feature type="domain" description="Phage shock protein PspC N-terminal" evidence="8">
    <location>
        <begin position="4"/>
        <end position="62"/>
    </location>
</feature>
<dbReference type="Proteomes" id="UP000251993">
    <property type="component" value="Chromosome"/>
</dbReference>
<evidence type="ECO:0000313" key="10">
    <source>
        <dbReference type="Proteomes" id="UP000251993"/>
    </source>
</evidence>
<protein>
    <recommendedName>
        <fullName evidence="8">Phage shock protein PspC N-terminal domain-containing protein</fullName>
    </recommendedName>
</protein>
<reference evidence="9 10" key="1">
    <citation type="submission" date="2018-07" db="EMBL/GenBank/DDBJ databases">
        <title>Genome sequencing of Runella.</title>
        <authorList>
            <person name="Baek M.-G."/>
            <person name="Yi H."/>
        </authorList>
    </citation>
    <scope>NUCLEOTIDE SEQUENCE [LARGE SCALE GENOMIC DNA]</scope>
    <source>
        <strain evidence="9 10">HYN0085</strain>
    </source>
</reference>
<dbReference type="RefSeq" id="WP_114069425.1">
    <property type="nucleotide sequence ID" value="NZ_CP030850.1"/>
</dbReference>
<keyword evidence="3 7" id="KW-0812">Transmembrane</keyword>
<dbReference type="InterPro" id="IPR052027">
    <property type="entry name" value="PspC"/>
</dbReference>
<sequence>MNSKQLRRIPSEGVLGGVAAGLADYFGIDKAIMRVIFVVLMFFTKGFPIILIYIILWAALPTGEPTVTVTDPENVYLNNPQPKKDFGKGAEIIGYGLLIIGGFMLFDRLFYWIDLERFVPAALLIGLGLFLILRTTSHKSATTFTADTERATPSWTDSAPINDWQPPKTTTTSKESEMPDGSEEPKV</sequence>
<feature type="compositionally biased region" description="Acidic residues" evidence="6">
    <location>
        <begin position="178"/>
        <end position="187"/>
    </location>
</feature>
<comment type="subcellular location">
    <subcellularLocation>
        <location evidence="1">Cell membrane</location>
        <topology evidence="1">Single-pass membrane protein</topology>
    </subcellularLocation>
</comment>
<keyword evidence="10" id="KW-1185">Reference proteome</keyword>
<name>A0A344TPU1_9BACT</name>
<dbReference type="Pfam" id="PF04024">
    <property type="entry name" value="PspC"/>
    <property type="match status" value="1"/>
</dbReference>
<evidence type="ECO:0000256" key="2">
    <source>
        <dbReference type="ARBA" id="ARBA00022475"/>
    </source>
</evidence>
<dbReference type="AlphaFoldDB" id="A0A344TPU1"/>
<dbReference type="PANTHER" id="PTHR33885:SF3">
    <property type="entry name" value="PHAGE SHOCK PROTEIN C"/>
    <property type="match status" value="1"/>
</dbReference>
<dbReference type="EMBL" id="CP030850">
    <property type="protein sequence ID" value="AXE20662.1"/>
    <property type="molecule type" value="Genomic_DNA"/>
</dbReference>